<evidence type="ECO:0000313" key="4">
    <source>
        <dbReference type="Proteomes" id="UP001244207"/>
    </source>
</evidence>
<proteinExistence type="predicted"/>
<comment type="caution">
    <text evidence="3">The sequence shown here is derived from an EMBL/GenBank/DDBJ whole genome shotgun (WGS) entry which is preliminary data.</text>
</comment>
<organism evidence="3 4">
    <name type="scientific">Glomerella acutata</name>
    <name type="common">Colletotrichum acutatum</name>
    <dbReference type="NCBI Taxonomy" id="27357"/>
    <lineage>
        <taxon>Eukaryota</taxon>
        <taxon>Fungi</taxon>
        <taxon>Dikarya</taxon>
        <taxon>Ascomycota</taxon>
        <taxon>Pezizomycotina</taxon>
        <taxon>Sordariomycetes</taxon>
        <taxon>Hypocreomycetidae</taxon>
        <taxon>Glomerellales</taxon>
        <taxon>Glomerellaceae</taxon>
        <taxon>Colletotrichum</taxon>
        <taxon>Colletotrichum acutatum species complex</taxon>
    </lineage>
</organism>
<evidence type="ECO:0000256" key="1">
    <source>
        <dbReference type="SAM" id="MobiDB-lite"/>
    </source>
</evidence>
<protein>
    <recommendedName>
        <fullName evidence="5">Secreted protein</fullName>
    </recommendedName>
</protein>
<name>A0AAD8U805_GLOAC</name>
<evidence type="ECO:0000313" key="3">
    <source>
        <dbReference type="EMBL" id="KAK1711623.1"/>
    </source>
</evidence>
<dbReference type="RefSeq" id="XP_060359176.1">
    <property type="nucleotide sequence ID" value="XM_060509418.1"/>
</dbReference>
<keyword evidence="2" id="KW-0732">Signal</keyword>
<feature type="compositionally biased region" description="Polar residues" evidence="1">
    <location>
        <begin position="75"/>
        <end position="88"/>
    </location>
</feature>
<evidence type="ECO:0008006" key="5">
    <source>
        <dbReference type="Google" id="ProtNLM"/>
    </source>
</evidence>
<dbReference type="EMBL" id="JAHMHS010000156">
    <property type="protein sequence ID" value="KAK1711623.1"/>
    <property type="molecule type" value="Genomic_DNA"/>
</dbReference>
<reference evidence="3" key="1">
    <citation type="submission" date="2021-12" db="EMBL/GenBank/DDBJ databases">
        <title>Comparative genomics, transcriptomics and evolutionary studies reveal genomic signatures of adaptation to plant cell wall in hemibiotrophic fungi.</title>
        <authorList>
            <consortium name="DOE Joint Genome Institute"/>
            <person name="Baroncelli R."/>
            <person name="Diaz J.F."/>
            <person name="Benocci T."/>
            <person name="Peng M."/>
            <person name="Battaglia E."/>
            <person name="Haridas S."/>
            <person name="Andreopoulos W."/>
            <person name="Labutti K."/>
            <person name="Pangilinan J."/>
            <person name="Floch G.L."/>
            <person name="Makela M.R."/>
            <person name="Henrissat B."/>
            <person name="Grigoriev I.V."/>
            <person name="Crouch J.A."/>
            <person name="De Vries R.P."/>
            <person name="Sukno S.A."/>
            <person name="Thon M.R."/>
        </authorList>
    </citation>
    <scope>NUCLEOTIDE SEQUENCE</scope>
    <source>
        <strain evidence="3">CBS 112980</strain>
    </source>
</reference>
<dbReference type="AlphaFoldDB" id="A0AAD8U805"/>
<feature type="region of interest" description="Disordered" evidence="1">
    <location>
        <begin position="75"/>
        <end position="94"/>
    </location>
</feature>
<feature type="signal peptide" evidence="2">
    <location>
        <begin position="1"/>
        <end position="16"/>
    </location>
</feature>
<keyword evidence="4" id="KW-1185">Reference proteome</keyword>
<dbReference type="Proteomes" id="UP001244207">
    <property type="component" value="Unassembled WGS sequence"/>
</dbReference>
<feature type="non-terminal residue" evidence="3">
    <location>
        <position position="94"/>
    </location>
</feature>
<accession>A0AAD8U805</accession>
<dbReference type="GeneID" id="85393317"/>
<feature type="chain" id="PRO_5042292696" description="Secreted protein" evidence="2">
    <location>
        <begin position="17"/>
        <end position="94"/>
    </location>
</feature>
<evidence type="ECO:0000256" key="2">
    <source>
        <dbReference type="SAM" id="SignalP"/>
    </source>
</evidence>
<sequence>MIVMVFAAALSVSCFAVSNQVMVNEVPVGLEVQFDLAARGPHRGHLRAVLTIIAACPTCGWNLSFPPYAEVNTDQLTSSSTHGSNQNPCDRHIN</sequence>
<gene>
    <name evidence="3" type="ORF">BDZ83DRAFT_639296</name>
</gene>